<dbReference type="RefSeq" id="WP_189511733.1">
    <property type="nucleotide sequence ID" value="NZ_BMXG01000003.1"/>
</dbReference>
<dbReference type="GO" id="GO:0003700">
    <property type="term" value="F:DNA-binding transcription factor activity"/>
    <property type="evidence" value="ECO:0007669"/>
    <property type="project" value="InterPro"/>
</dbReference>
<reference evidence="5" key="2">
    <citation type="submission" date="2020-09" db="EMBL/GenBank/DDBJ databases">
        <authorList>
            <person name="Sun Q."/>
            <person name="Kim S."/>
        </authorList>
    </citation>
    <scope>NUCLEOTIDE SEQUENCE</scope>
    <source>
        <strain evidence="5">KCTC 12870</strain>
    </source>
</reference>
<evidence type="ECO:0000313" key="6">
    <source>
        <dbReference type="Proteomes" id="UP000642829"/>
    </source>
</evidence>
<organism evidence="5 6">
    <name type="scientific">Cerasicoccus arenae</name>
    <dbReference type="NCBI Taxonomy" id="424488"/>
    <lineage>
        <taxon>Bacteria</taxon>
        <taxon>Pseudomonadati</taxon>
        <taxon>Verrucomicrobiota</taxon>
        <taxon>Opitutia</taxon>
        <taxon>Puniceicoccales</taxon>
        <taxon>Cerasicoccaceae</taxon>
        <taxon>Cerasicoccus</taxon>
    </lineage>
</organism>
<keyword evidence="3" id="KW-0804">Transcription</keyword>
<dbReference type="InterPro" id="IPR036390">
    <property type="entry name" value="WH_DNA-bd_sf"/>
</dbReference>
<dbReference type="Gene3D" id="1.10.10.10">
    <property type="entry name" value="Winged helix-like DNA-binding domain superfamily/Winged helix DNA-binding domain"/>
    <property type="match status" value="1"/>
</dbReference>
<keyword evidence="1" id="KW-0805">Transcription regulation</keyword>
<dbReference type="Proteomes" id="UP000642829">
    <property type="component" value="Unassembled WGS sequence"/>
</dbReference>
<dbReference type="PROSITE" id="PS50949">
    <property type="entry name" value="HTH_GNTR"/>
    <property type="match status" value="1"/>
</dbReference>
<dbReference type="GO" id="GO:0003677">
    <property type="term" value="F:DNA binding"/>
    <property type="evidence" value="ECO:0007669"/>
    <property type="project" value="UniProtKB-KW"/>
</dbReference>
<dbReference type="Pfam" id="PF00392">
    <property type="entry name" value="GntR"/>
    <property type="match status" value="1"/>
</dbReference>
<keyword evidence="6" id="KW-1185">Reference proteome</keyword>
<dbReference type="SMART" id="SM00345">
    <property type="entry name" value="HTH_GNTR"/>
    <property type="match status" value="1"/>
</dbReference>
<dbReference type="AlphaFoldDB" id="A0A8J3DDI1"/>
<dbReference type="SUPFAM" id="SSF46785">
    <property type="entry name" value="Winged helix' DNA-binding domain"/>
    <property type="match status" value="1"/>
</dbReference>
<dbReference type="EMBL" id="BMXG01000003">
    <property type="protein sequence ID" value="GHB93412.1"/>
    <property type="molecule type" value="Genomic_DNA"/>
</dbReference>
<name>A0A8J3DDI1_9BACT</name>
<evidence type="ECO:0000256" key="2">
    <source>
        <dbReference type="ARBA" id="ARBA00023125"/>
    </source>
</evidence>
<evidence type="ECO:0000259" key="4">
    <source>
        <dbReference type="PROSITE" id="PS50949"/>
    </source>
</evidence>
<proteinExistence type="predicted"/>
<dbReference type="InterPro" id="IPR000524">
    <property type="entry name" value="Tscrpt_reg_HTH_GntR"/>
</dbReference>
<protein>
    <recommendedName>
        <fullName evidence="4">HTH gntR-type domain-containing protein</fullName>
    </recommendedName>
</protein>
<comment type="caution">
    <text evidence="5">The sequence shown here is derived from an EMBL/GenBank/DDBJ whole genome shotgun (WGS) entry which is preliminary data.</text>
</comment>
<keyword evidence="2" id="KW-0238">DNA-binding</keyword>
<reference evidence="5" key="1">
    <citation type="journal article" date="2014" name="Int. J. Syst. Evol. Microbiol.">
        <title>Complete genome sequence of Corynebacterium casei LMG S-19264T (=DSM 44701T), isolated from a smear-ripened cheese.</title>
        <authorList>
            <consortium name="US DOE Joint Genome Institute (JGI-PGF)"/>
            <person name="Walter F."/>
            <person name="Albersmeier A."/>
            <person name="Kalinowski J."/>
            <person name="Ruckert C."/>
        </authorList>
    </citation>
    <scope>NUCLEOTIDE SEQUENCE</scope>
    <source>
        <strain evidence="5">KCTC 12870</strain>
    </source>
</reference>
<gene>
    <name evidence="5" type="ORF">GCM10007047_06070</name>
</gene>
<dbReference type="InterPro" id="IPR036388">
    <property type="entry name" value="WH-like_DNA-bd_sf"/>
</dbReference>
<feature type="domain" description="HTH gntR-type" evidence="4">
    <location>
        <begin position="6"/>
        <end position="74"/>
    </location>
</feature>
<evidence type="ECO:0000256" key="1">
    <source>
        <dbReference type="ARBA" id="ARBA00023015"/>
    </source>
</evidence>
<evidence type="ECO:0000313" key="5">
    <source>
        <dbReference type="EMBL" id="GHB93412.1"/>
    </source>
</evidence>
<accession>A0A8J3DDI1</accession>
<evidence type="ECO:0000256" key="3">
    <source>
        <dbReference type="ARBA" id="ARBA00023163"/>
    </source>
</evidence>
<sequence>MAGKRSQRIQDIKEELVERVKTGRRRPGNWFFSNRELAGQYQISYQTAHRLITELCQEGYIHRTPASGTYVASEQRPPEGVTLYLHPESTEEKSYGGILKQRMIDRLEQENISYDIRISSSFTEYMPNRFAIIWANRFDLRKFYSDLHYSLLIDQVADSGLCSVFTDSLRLDFVSAGRTAGELMNLRKDISKPLILCGPLSCDSMRSILEGFQGVCPECQVFQLDSWDRFDHVKALDEIRKLDFDGIFSTHNTATIVMGRELGEHLPHIGFCYTTESLDSNTTNLVYPWDHLIDEAIRIYRKRSMGDASVATQHMLNVYLTGVRSWLNESPA</sequence>